<sequence>MEEIKEMSLKFSESPLCPIAADVISDGESIYFYMYDLDFENERLIARSACWVKNLVAAPKSFQKEKIEQDHQPVLPSMFVDEAMSTDPWNEEALEIVWSKEGHIAGLLYNGEVVCVIPSWADGHNFPGYALYAKENNMVSWRLKDASPMVERILEGKDFWKQEFNEVWKNYNTPYFSSLSDIFGAATNCYDLNKDRFPSRLLLTFEKDGETYVFTIGTGMFSMPNADRYYAEYEEYARCEFAMKYPSDSLRKEEELELFTSIAGLCSLPWHAIDCVGHGHTLDIRVKENSGCVLIDDDKSVNPLPLHLKQDGVRLYWIRSVEDDIFTQLRDEEKKTQLLEQLSLHTELL</sequence>
<evidence type="ECO:0000313" key="1">
    <source>
        <dbReference type="EMBL" id="RGC15527.1"/>
    </source>
</evidence>
<dbReference type="OrthoDB" id="333049at2"/>
<gene>
    <name evidence="1" type="ORF">DXA38_10255</name>
</gene>
<evidence type="ECO:0000313" key="2">
    <source>
        <dbReference type="Proteomes" id="UP000260025"/>
    </source>
</evidence>
<evidence type="ECO:0008006" key="3">
    <source>
        <dbReference type="Google" id="ProtNLM"/>
    </source>
</evidence>
<accession>A0A3E2VW98</accession>
<proteinExistence type="predicted"/>
<dbReference type="RefSeq" id="WP_117443106.1">
    <property type="nucleotide sequence ID" value="NZ_JAJFEN010000101.1"/>
</dbReference>
<comment type="caution">
    <text evidence="1">The sequence shown here is derived from an EMBL/GenBank/DDBJ whole genome shotgun (WGS) entry which is preliminary data.</text>
</comment>
<protein>
    <recommendedName>
        <fullName evidence="3">Suppressor of fused domain protein</fullName>
    </recommendedName>
</protein>
<dbReference type="AlphaFoldDB" id="A0A3E2VW98"/>
<dbReference type="Proteomes" id="UP000260025">
    <property type="component" value="Unassembled WGS sequence"/>
</dbReference>
<reference evidence="1 2" key="1">
    <citation type="submission" date="2018-08" db="EMBL/GenBank/DDBJ databases">
        <title>A genome reference for cultivated species of the human gut microbiota.</title>
        <authorList>
            <person name="Zou Y."/>
            <person name="Xue W."/>
            <person name="Luo G."/>
        </authorList>
    </citation>
    <scope>NUCLEOTIDE SEQUENCE [LARGE SCALE GENOMIC DNA]</scope>
    <source>
        <strain evidence="1 2">OF01-2LB</strain>
    </source>
</reference>
<organism evidence="1 2">
    <name type="scientific">Clostridium innocuum</name>
    <dbReference type="NCBI Taxonomy" id="1522"/>
    <lineage>
        <taxon>Bacteria</taxon>
        <taxon>Bacillati</taxon>
        <taxon>Bacillota</taxon>
        <taxon>Clostridia</taxon>
        <taxon>Eubacteriales</taxon>
        <taxon>Clostridiaceae</taxon>
        <taxon>Clostridium</taxon>
    </lineage>
</organism>
<name>A0A3E2VW98_CLOIN</name>
<dbReference type="EMBL" id="QVEV01000013">
    <property type="protein sequence ID" value="RGC15527.1"/>
    <property type="molecule type" value="Genomic_DNA"/>
</dbReference>